<dbReference type="ExpressionAtlas" id="A0A2K3PH03">
    <property type="expression patterns" value="baseline"/>
</dbReference>
<evidence type="ECO:0000313" key="12">
    <source>
        <dbReference type="Proteomes" id="UP000236291"/>
    </source>
</evidence>
<evidence type="ECO:0000256" key="2">
    <source>
        <dbReference type="ARBA" id="ARBA00006673"/>
    </source>
</evidence>
<keyword evidence="7" id="KW-0804">Transcription</keyword>
<dbReference type="STRING" id="57577.A0A2K3PH03"/>
<feature type="domain" description="Nucleoplasmin-like" evidence="10">
    <location>
        <begin position="7"/>
        <end position="97"/>
    </location>
</feature>
<comment type="subcellular location">
    <subcellularLocation>
        <location evidence="1">Nucleus</location>
        <location evidence="1">Nucleolus</location>
    </subcellularLocation>
</comment>
<evidence type="ECO:0000256" key="5">
    <source>
        <dbReference type="ARBA" id="ARBA00022853"/>
    </source>
</evidence>
<feature type="compositionally biased region" description="Acidic residues" evidence="9">
    <location>
        <begin position="152"/>
        <end position="174"/>
    </location>
</feature>
<dbReference type="AlphaFoldDB" id="A0A2K3PH03"/>
<protein>
    <submittedName>
        <fullName evidence="11">Histone deacetylase hdt1-like protein</fullName>
    </submittedName>
</protein>
<dbReference type="InterPro" id="IPR041232">
    <property type="entry name" value="NPL"/>
</dbReference>
<evidence type="ECO:0000256" key="8">
    <source>
        <dbReference type="ARBA" id="ARBA00023242"/>
    </source>
</evidence>
<evidence type="ECO:0000256" key="9">
    <source>
        <dbReference type="SAM" id="MobiDB-lite"/>
    </source>
</evidence>
<comment type="similarity">
    <text evidence="2">Belongs to the histone deacetylase HD2 family.</text>
</comment>
<keyword evidence="4" id="KW-0378">Hydrolase</keyword>
<dbReference type="GO" id="GO:0005730">
    <property type="term" value="C:nucleolus"/>
    <property type="evidence" value="ECO:0007669"/>
    <property type="project" value="UniProtKB-SubCell"/>
</dbReference>
<dbReference type="GO" id="GO:0016787">
    <property type="term" value="F:hydrolase activity"/>
    <property type="evidence" value="ECO:0007669"/>
    <property type="project" value="UniProtKB-KW"/>
</dbReference>
<keyword evidence="5" id="KW-0156">Chromatin regulator</keyword>
<proteinExistence type="inferred from homology"/>
<feature type="compositionally biased region" description="Acidic residues" evidence="9">
    <location>
        <begin position="215"/>
        <end position="240"/>
    </location>
</feature>
<evidence type="ECO:0000256" key="1">
    <source>
        <dbReference type="ARBA" id="ARBA00004604"/>
    </source>
</evidence>
<organism evidence="11 12">
    <name type="scientific">Trifolium pratense</name>
    <name type="common">Red clover</name>
    <dbReference type="NCBI Taxonomy" id="57577"/>
    <lineage>
        <taxon>Eukaryota</taxon>
        <taxon>Viridiplantae</taxon>
        <taxon>Streptophyta</taxon>
        <taxon>Embryophyta</taxon>
        <taxon>Tracheophyta</taxon>
        <taxon>Spermatophyta</taxon>
        <taxon>Magnoliopsida</taxon>
        <taxon>eudicotyledons</taxon>
        <taxon>Gunneridae</taxon>
        <taxon>Pentapetalae</taxon>
        <taxon>rosids</taxon>
        <taxon>fabids</taxon>
        <taxon>Fabales</taxon>
        <taxon>Fabaceae</taxon>
        <taxon>Papilionoideae</taxon>
        <taxon>50 kb inversion clade</taxon>
        <taxon>NPAAA clade</taxon>
        <taxon>Hologalegina</taxon>
        <taxon>IRL clade</taxon>
        <taxon>Trifolieae</taxon>
        <taxon>Trifolium</taxon>
    </lineage>
</organism>
<evidence type="ECO:0000313" key="11">
    <source>
        <dbReference type="EMBL" id="PNY14572.1"/>
    </source>
</evidence>
<keyword evidence="6" id="KW-0805">Transcription regulation</keyword>
<dbReference type="EMBL" id="ASHM01006967">
    <property type="protein sequence ID" value="PNY14572.1"/>
    <property type="molecule type" value="Genomic_DNA"/>
</dbReference>
<keyword evidence="8" id="KW-0539">Nucleus</keyword>
<dbReference type="FunFam" id="2.60.120.340:FF:000004">
    <property type="entry name" value="Histone deacetylase HDT1"/>
    <property type="match status" value="1"/>
</dbReference>
<dbReference type="GO" id="GO:0006325">
    <property type="term" value="P:chromatin organization"/>
    <property type="evidence" value="ECO:0007669"/>
    <property type="project" value="UniProtKB-KW"/>
</dbReference>
<reference evidence="11 12" key="1">
    <citation type="journal article" date="2014" name="Am. J. Bot.">
        <title>Genome assembly and annotation for red clover (Trifolium pratense; Fabaceae).</title>
        <authorList>
            <person name="Istvanek J."/>
            <person name="Jaros M."/>
            <person name="Krenek A."/>
            <person name="Repkova J."/>
        </authorList>
    </citation>
    <scope>NUCLEOTIDE SEQUENCE [LARGE SCALE GENOMIC DNA]</scope>
    <source>
        <strain evidence="12">cv. Tatra</strain>
        <tissue evidence="11">Young leaves</tissue>
    </source>
</reference>
<name>A0A2K3PH03_TRIPR</name>
<feature type="compositionally biased region" description="Basic residues" evidence="9">
    <location>
        <begin position="307"/>
        <end position="316"/>
    </location>
</feature>
<evidence type="ECO:0000256" key="3">
    <source>
        <dbReference type="ARBA" id="ARBA00022491"/>
    </source>
</evidence>
<evidence type="ECO:0000256" key="4">
    <source>
        <dbReference type="ARBA" id="ARBA00022801"/>
    </source>
</evidence>
<feature type="region of interest" description="Disordered" evidence="9">
    <location>
        <begin position="147"/>
        <end position="316"/>
    </location>
</feature>
<evidence type="ECO:0000256" key="7">
    <source>
        <dbReference type="ARBA" id="ARBA00023163"/>
    </source>
</evidence>
<sequence>MESPMEFWGAEVKVGESVKVDPELGYIHISQAALGEVKKDKATEPVVVYVKVDGQKLVLGTLIKDAIPHTTLNIVLDRVAELSHNSKNAAVYFSGYKVLDDGDFDDSDESDSEAELAPLTEPAEAAKELGKPAAETGAVAKQVVKRVKVEGESDSDSSEEFDSDSEDSESEEETPTPVKKVDQGKSMKGTNKNAPKAPVPTKKTKIATPEKTDSDSDDDISDEDISDDDISDEDSSDEETPVQKGKNNKRPNEAAPQTPVSAKRAKNATPGKTDDKKAVHIATPHPNKKGGKTPQNGAKDQSPSSSKSKKSKQGRR</sequence>
<dbReference type="Pfam" id="PF17800">
    <property type="entry name" value="NPL"/>
    <property type="match status" value="1"/>
</dbReference>
<evidence type="ECO:0000259" key="10">
    <source>
        <dbReference type="Pfam" id="PF17800"/>
    </source>
</evidence>
<comment type="caution">
    <text evidence="11">The sequence shown here is derived from an EMBL/GenBank/DDBJ whole genome shotgun (WGS) entry which is preliminary data.</text>
</comment>
<gene>
    <name evidence="11" type="ORF">L195_g011255</name>
</gene>
<dbReference type="Gene3D" id="2.60.120.340">
    <property type="entry name" value="Nucleoplasmin core domain"/>
    <property type="match status" value="1"/>
</dbReference>
<reference evidence="11 12" key="2">
    <citation type="journal article" date="2017" name="Front. Plant Sci.">
        <title>Gene Classification and Mining of Molecular Markers Useful in Red Clover (Trifolium pratense) Breeding.</title>
        <authorList>
            <person name="Istvanek J."/>
            <person name="Dluhosova J."/>
            <person name="Dluhos P."/>
            <person name="Patkova L."/>
            <person name="Nedelnik J."/>
            <person name="Repkova J."/>
        </authorList>
    </citation>
    <scope>NUCLEOTIDE SEQUENCE [LARGE SCALE GENOMIC DNA]</scope>
    <source>
        <strain evidence="12">cv. Tatra</strain>
        <tissue evidence="11">Young leaves</tissue>
    </source>
</reference>
<feature type="compositionally biased region" description="Low complexity" evidence="9">
    <location>
        <begin position="194"/>
        <end position="207"/>
    </location>
</feature>
<dbReference type="Proteomes" id="UP000236291">
    <property type="component" value="Unassembled WGS sequence"/>
</dbReference>
<keyword evidence="3" id="KW-0678">Repressor</keyword>
<accession>A0A2K3PH03</accession>
<evidence type="ECO:0000256" key="6">
    <source>
        <dbReference type="ARBA" id="ARBA00023015"/>
    </source>
</evidence>